<evidence type="ECO:0000313" key="2">
    <source>
        <dbReference type="Proteomes" id="UP000322631"/>
    </source>
</evidence>
<dbReference type="Proteomes" id="UP000322631">
    <property type="component" value="Chromosome"/>
</dbReference>
<dbReference type="EMBL" id="CP041932">
    <property type="protein sequence ID" value="QEK15155.1"/>
    <property type="molecule type" value="Genomic_DNA"/>
</dbReference>
<dbReference type="GeneID" id="41609919"/>
<dbReference type="CDD" id="cd01045">
    <property type="entry name" value="Ferritin_like_AB"/>
    <property type="match status" value="1"/>
</dbReference>
<dbReference type="AlphaFoldDB" id="A0A5C0SKX7"/>
<dbReference type="Gene3D" id="1.20.1260.10">
    <property type="match status" value="1"/>
</dbReference>
<keyword evidence="2" id="KW-1185">Reference proteome</keyword>
<protein>
    <submittedName>
        <fullName evidence="1">Uncharacterized protein</fullName>
    </submittedName>
</protein>
<accession>A0A5C0SKX7</accession>
<dbReference type="InterPro" id="IPR012347">
    <property type="entry name" value="Ferritin-like"/>
</dbReference>
<organism evidence="1 2">
    <name type="scientific">Thermococcus aciditolerans</name>
    <dbReference type="NCBI Taxonomy" id="2598455"/>
    <lineage>
        <taxon>Archaea</taxon>
        <taxon>Methanobacteriati</taxon>
        <taxon>Methanobacteriota</taxon>
        <taxon>Thermococci</taxon>
        <taxon>Thermococcales</taxon>
        <taxon>Thermococcaceae</taxon>
        <taxon>Thermococcus</taxon>
    </lineage>
</organism>
<dbReference type="RefSeq" id="WP_148883098.1">
    <property type="nucleotide sequence ID" value="NZ_CP041932.1"/>
</dbReference>
<dbReference type="InterPro" id="IPR009078">
    <property type="entry name" value="Ferritin-like_SF"/>
</dbReference>
<evidence type="ECO:0000313" key="1">
    <source>
        <dbReference type="EMBL" id="QEK15155.1"/>
    </source>
</evidence>
<dbReference type="PANTHER" id="PTHR33531:SF10">
    <property type="entry name" value="BLR7895 PROTEIN"/>
    <property type="match status" value="1"/>
</dbReference>
<dbReference type="SUPFAM" id="SSF47240">
    <property type="entry name" value="Ferritin-like"/>
    <property type="match status" value="1"/>
</dbReference>
<sequence length="173" mass="19608">MVDLEGMSFLEGLPMRELLAHWISLEGDKALLYEKLAEKARGMEIEGAVGDMFKLLGQEARRHEKKLRALYTREFGVEIPAVNGPSLEELSEIRELESENDVFAVLKCALELEEVAERVYSILAGKIDDETVRAIFSYLGSTERLHERAVESLIGDYDYRSGVGKRGWRLSSR</sequence>
<proteinExistence type="predicted"/>
<name>A0A5C0SKX7_9EURY</name>
<reference evidence="1 2" key="1">
    <citation type="submission" date="2019-07" db="EMBL/GenBank/DDBJ databases">
        <title>Complete genome of Thermococcus acidophilus.</title>
        <authorList>
            <person name="Li X."/>
        </authorList>
    </citation>
    <scope>NUCLEOTIDE SEQUENCE [LARGE SCALE GENOMIC DNA]</scope>
    <source>
        <strain evidence="1 2">SY113</strain>
    </source>
</reference>
<dbReference type="KEGG" id="them:FPV09_08650"/>
<gene>
    <name evidence="1" type="ORF">FPV09_08650</name>
</gene>
<dbReference type="PANTHER" id="PTHR33531">
    <property type="entry name" value="RUBRERYTHRIN SUBFAMILY"/>
    <property type="match status" value="1"/>
</dbReference>